<evidence type="ECO:0000313" key="2">
    <source>
        <dbReference type="EMBL" id="RJG24295.1"/>
    </source>
</evidence>
<gene>
    <name evidence="2" type="ORF">DQX05_10570</name>
</gene>
<evidence type="ECO:0008006" key="4">
    <source>
        <dbReference type="Google" id="ProtNLM"/>
    </source>
</evidence>
<reference evidence="2 3" key="1">
    <citation type="submission" date="2018-09" db="EMBL/GenBank/DDBJ databases">
        <title>Paenibacillus SK2017-BO5.</title>
        <authorList>
            <person name="Piskunova J.V."/>
            <person name="Dubiley S.A."/>
            <person name="Severinov K.V."/>
        </authorList>
    </citation>
    <scope>NUCLEOTIDE SEQUENCE [LARGE SCALE GENOMIC DNA]</scope>
    <source>
        <strain evidence="2 3">BO5</strain>
    </source>
</reference>
<proteinExistence type="predicted"/>
<dbReference type="OrthoDB" id="191894at2"/>
<accession>A0A3A3GL83</accession>
<organism evidence="2 3">
    <name type="scientific">Paenibacillus thiaminolyticus</name>
    <name type="common">Bacillus thiaminolyticus</name>
    <dbReference type="NCBI Taxonomy" id="49283"/>
    <lineage>
        <taxon>Bacteria</taxon>
        <taxon>Bacillati</taxon>
        <taxon>Bacillota</taxon>
        <taxon>Bacilli</taxon>
        <taxon>Bacillales</taxon>
        <taxon>Paenibacillaceae</taxon>
        <taxon>Paenibacillus</taxon>
    </lineage>
</organism>
<evidence type="ECO:0000313" key="3">
    <source>
        <dbReference type="Proteomes" id="UP000266177"/>
    </source>
</evidence>
<protein>
    <recommendedName>
        <fullName evidence="4">ATP synthase subunit B</fullName>
    </recommendedName>
</protein>
<sequence length="123" mass="13323">MSDLLKKAVSLGWGLAVVSKEKIEAVVDELVQKGEIAPEQSKALVNQLVERGEEEQASFNASIQDTVKRKLQDFDVAASSDLIALKQRVMMLEQRVAALEGAGPDEPGDEDGQPNMETDGRAD</sequence>
<evidence type="ECO:0000256" key="1">
    <source>
        <dbReference type="SAM" id="MobiDB-lite"/>
    </source>
</evidence>
<dbReference type="EMBL" id="QYZD01000007">
    <property type="protein sequence ID" value="RJG24295.1"/>
    <property type="molecule type" value="Genomic_DNA"/>
</dbReference>
<dbReference type="AlphaFoldDB" id="A0A3A3GL83"/>
<comment type="caution">
    <text evidence="2">The sequence shown here is derived from an EMBL/GenBank/DDBJ whole genome shotgun (WGS) entry which is preliminary data.</text>
</comment>
<dbReference type="RefSeq" id="WP_119793337.1">
    <property type="nucleotide sequence ID" value="NZ_QYZD01000007.1"/>
</dbReference>
<dbReference type="NCBIfam" id="NF047773">
    <property type="entry name" value="phas_rel_Lepto"/>
    <property type="match status" value="1"/>
</dbReference>
<dbReference type="Proteomes" id="UP000266177">
    <property type="component" value="Unassembled WGS sequence"/>
</dbReference>
<feature type="region of interest" description="Disordered" evidence="1">
    <location>
        <begin position="97"/>
        <end position="123"/>
    </location>
</feature>
<name>A0A3A3GL83_PANTH</name>